<gene>
    <name evidence="4" type="ORF">D9619_006252</name>
</gene>
<keyword evidence="1" id="KW-0479">Metal-binding</keyword>
<dbReference type="PROSITE" id="PS50158">
    <property type="entry name" value="ZF_CCHC"/>
    <property type="match status" value="1"/>
</dbReference>
<evidence type="ECO:0000256" key="2">
    <source>
        <dbReference type="SAM" id="MobiDB-lite"/>
    </source>
</evidence>
<dbReference type="GO" id="GO:0008270">
    <property type="term" value="F:zinc ion binding"/>
    <property type="evidence" value="ECO:0007669"/>
    <property type="project" value="UniProtKB-KW"/>
</dbReference>
<reference evidence="4 5" key="1">
    <citation type="journal article" date="2020" name="ISME J.">
        <title>Uncovering the hidden diversity of litter-decomposition mechanisms in mushroom-forming fungi.</title>
        <authorList>
            <person name="Floudas D."/>
            <person name="Bentzer J."/>
            <person name="Ahren D."/>
            <person name="Johansson T."/>
            <person name="Persson P."/>
            <person name="Tunlid A."/>
        </authorList>
    </citation>
    <scope>NUCLEOTIDE SEQUENCE [LARGE SCALE GENOMIC DNA]</scope>
    <source>
        <strain evidence="4 5">CBS 101986</strain>
    </source>
</reference>
<proteinExistence type="predicted"/>
<accession>A0A8H5B3S1</accession>
<evidence type="ECO:0000259" key="3">
    <source>
        <dbReference type="PROSITE" id="PS50158"/>
    </source>
</evidence>
<evidence type="ECO:0000256" key="1">
    <source>
        <dbReference type="PROSITE-ProRule" id="PRU00047"/>
    </source>
</evidence>
<organism evidence="4 5">
    <name type="scientific">Psilocybe cf. subviscida</name>
    <dbReference type="NCBI Taxonomy" id="2480587"/>
    <lineage>
        <taxon>Eukaryota</taxon>
        <taxon>Fungi</taxon>
        <taxon>Dikarya</taxon>
        <taxon>Basidiomycota</taxon>
        <taxon>Agaricomycotina</taxon>
        <taxon>Agaricomycetes</taxon>
        <taxon>Agaricomycetidae</taxon>
        <taxon>Agaricales</taxon>
        <taxon>Agaricineae</taxon>
        <taxon>Strophariaceae</taxon>
        <taxon>Psilocybe</taxon>
    </lineage>
</organism>
<protein>
    <recommendedName>
        <fullName evidence="3">CCHC-type domain-containing protein</fullName>
    </recommendedName>
</protein>
<dbReference type="GO" id="GO:0003676">
    <property type="term" value="F:nucleic acid binding"/>
    <property type="evidence" value="ECO:0007669"/>
    <property type="project" value="InterPro"/>
</dbReference>
<feature type="compositionally biased region" description="Basic residues" evidence="2">
    <location>
        <begin position="77"/>
        <end position="93"/>
    </location>
</feature>
<evidence type="ECO:0000313" key="4">
    <source>
        <dbReference type="EMBL" id="KAF5316235.1"/>
    </source>
</evidence>
<dbReference type="InterPro" id="IPR001878">
    <property type="entry name" value="Znf_CCHC"/>
</dbReference>
<keyword evidence="1" id="KW-0863">Zinc-finger</keyword>
<comment type="caution">
    <text evidence="4">The sequence shown here is derived from an EMBL/GenBank/DDBJ whole genome shotgun (WGS) entry which is preliminary data.</text>
</comment>
<keyword evidence="5" id="KW-1185">Reference proteome</keyword>
<name>A0A8H5B3S1_9AGAR</name>
<dbReference type="Proteomes" id="UP000567179">
    <property type="component" value="Unassembled WGS sequence"/>
</dbReference>
<feature type="region of interest" description="Disordered" evidence="2">
    <location>
        <begin position="73"/>
        <end position="132"/>
    </location>
</feature>
<dbReference type="EMBL" id="JAACJJ010000042">
    <property type="protein sequence ID" value="KAF5316235.1"/>
    <property type="molecule type" value="Genomic_DNA"/>
</dbReference>
<sequence length="642" mass="72561">MTKTNQDYVYGQFSDIVVAWETARGGNRNEKPLTSEEDAIWGRAGAKLADTGDAQANRSAAAKVLGGLFNLTAQKPASRHSSRSGSRHSSRGRKGSEEAVDLPEDIAGEAVPEESGPYESTLSSKQMKGMPARRQKEAPLFDPKHSEELLRYFDELERLFNIHEIDSNKARKYYAAFYTPAHVEQEWKAMDAYRKPDINWAGFKKAIIKEYPAAMNLEKGTLEGLINVCRKYRDVGEEDLTQFLQFKRAFIAEYTKLGPLMANHSLVQYFLGSLDIDFRRHVMNTLESSIHNRKYLEKYFIVQWEEERRVEDRFTIGEVIEVAETLTRNRSTMGGELIPITKTIRVTSTEDSNGKLMERLEAQANEIAMLKDHLQSSTKQLQSTILEELKKVREEPKTQFQQVAMPQQGHEAMQGSNQGMIPNSGQGQMQMPMQGQSQGRMPMQGGYQPTWQSNQGFGGQQGFSGNRNFGRSNFGNPGGVSPGFKMFNKPQAPSYGNCHYCGQTGHFGFDCMVRAQHVKDGKIQIGQDRGVYLPEGHKVPWENGTPMIRYVEDYYKQQAEGPSSAALLAEIEDREQNMARMAAYVERMEYAMMYGSDPPVVPPGNSDSDWRTIAITLQKEKDDLRTQLANRHTRSQTQQGFD</sequence>
<keyword evidence="1" id="KW-0862">Zinc</keyword>
<evidence type="ECO:0000313" key="5">
    <source>
        <dbReference type="Proteomes" id="UP000567179"/>
    </source>
</evidence>
<feature type="compositionally biased region" description="Acidic residues" evidence="2">
    <location>
        <begin position="98"/>
        <end position="107"/>
    </location>
</feature>
<dbReference type="AlphaFoldDB" id="A0A8H5B3S1"/>
<dbReference type="OrthoDB" id="3260546at2759"/>
<feature type="domain" description="CCHC-type" evidence="3">
    <location>
        <begin position="498"/>
        <end position="511"/>
    </location>
</feature>